<dbReference type="Proteomes" id="UP000789390">
    <property type="component" value="Unassembled WGS sequence"/>
</dbReference>
<dbReference type="AlphaFoldDB" id="A0A8J2S9X8"/>
<evidence type="ECO:0000313" key="2">
    <source>
        <dbReference type="Proteomes" id="UP000789390"/>
    </source>
</evidence>
<name>A0A8J2S9X8_9CRUS</name>
<gene>
    <name evidence="1" type="ORF">DGAL_LOCUS17528</name>
</gene>
<keyword evidence="2" id="KW-1185">Reference proteome</keyword>
<organism evidence="1 2">
    <name type="scientific">Daphnia galeata</name>
    <dbReference type="NCBI Taxonomy" id="27404"/>
    <lineage>
        <taxon>Eukaryota</taxon>
        <taxon>Metazoa</taxon>
        <taxon>Ecdysozoa</taxon>
        <taxon>Arthropoda</taxon>
        <taxon>Crustacea</taxon>
        <taxon>Branchiopoda</taxon>
        <taxon>Diplostraca</taxon>
        <taxon>Cladocera</taxon>
        <taxon>Anomopoda</taxon>
        <taxon>Daphniidae</taxon>
        <taxon>Daphnia</taxon>
    </lineage>
</organism>
<sequence length="81" mass="9242">MMSVPIHANTIFFISFQLMFWKTSLNLSSHFPICLFLLIPNTTFFLRISTKSGVLPGKVYSSISIHQNLKHCGFFLSLMIS</sequence>
<comment type="caution">
    <text evidence="1">The sequence shown here is derived from an EMBL/GenBank/DDBJ whole genome shotgun (WGS) entry which is preliminary data.</text>
</comment>
<dbReference type="EMBL" id="CAKKLH010000343">
    <property type="protein sequence ID" value="CAH0113628.1"/>
    <property type="molecule type" value="Genomic_DNA"/>
</dbReference>
<accession>A0A8J2S9X8</accession>
<reference evidence="1" key="1">
    <citation type="submission" date="2021-11" db="EMBL/GenBank/DDBJ databases">
        <authorList>
            <person name="Schell T."/>
        </authorList>
    </citation>
    <scope>NUCLEOTIDE SEQUENCE</scope>
    <source>
        <strain evidence="1">M5</strain>
    </source>
</reference>
<protein>
    <submittedName>
        <fullName evidence="1">Uncharacterized protein</fullName>
    </submittedName>
</protein>
<proteinExistence type="predicted"/>
<evidence type="ECO:0000313" key="1">
    <source>
        <dbReference type="EMBL" id="CAH0113628.1"/>
    </source>
</evidence>